<dbReference type="InterPro" id="IPR000953">
    <property type="entry name" value="Chromo/chromo_shadow_dom"/>
</dbReference>
<dbReference type="GO" id="GO:0005634">
    <property type="term" value="C:nucleus"/>
    <property type="evidence" value="ECO:0007669"/>
    <property type="project" value="UniProtKB-SubCell"/>
</dbReference>
<dbReference type="EnsemblMetazoa" id="GPPI047299-RA">
    <property type="protein sequence ID" value="GPPI047299-PA"/>
    <property type="gene ID" value="GPPI047299"/>
</dbReference>
<dbReference type="InterPro" id="IPR016197">
    <property type="entry name" value="Chromo-like_dom_sf"/>
</dbReference>
<dbReference type="InterPro" id="IPR008251">
    <property type="entry name" value="Chromo_shadow_dom"/>
</dbReference>
<evidence type="ECO:0000256" key="3">
    <source>
        <dbReference type="ARBA" id="ARBA00023242"/>
    </source>
</evidence>
<reference evidence="6" key="1">
    <citation type="submission" date="2015-01" db="EMBL/GenBank/DDBJ databases">
        <authorList>
            <person name="Aksoy S."/>
            <person name="Warren W."/>
            <person name="Wilson R.K."/>
        </authorList>
    </citation>
    <scope>NUCLEOTIDE SEQUENCE [LARGE SCALE GENOMIC DNA]</scope>
    <source>
        <strain evidence="6">IAEA</strain>
    </source>
</reference>
<dbReference type="FunFam" id="2.40.50.40:FF:000031">
    <property type="entry name" value="Heterochromatin protein 1"/>
    <property type="match status" value="1"/>
</dbReference>
<dbReference type="AlphaFoldDB" id="A0A1B0C2D6"/>
<dbReference type="PROSITE" id="PS50013">
    <property type="entry name" value="CHROMO_2"/>
    <property type="match status" value="2"/>
</dbReference>
<keyword evidence="3" id="KW-0539">Nucleus</keyword>
<proteinExistence type="predicted"/>
<dbReference type="STRING" id="67801.A0A1B0C2D6"/>
<evidence type="ECO:0000256" key="1">
    <source>
        <dbReference type="ARBA" id="ARBA00004123"/>
    </source>
</evidence>
<feature type="domain" description="Chromo" evidence="4">
    <location>
        <begin position="102"/>
        <end position="160"/>
    </location>
</feature>
<accession>A0A1B0C2D6</accession>
<dbReference type="SMART" id="SM00300">
    <property type="entry name" value="ChSh"/>
    <property type="match status" value="1"/>
</dbReference>
<dbReference type="Gene3D" id="2.40.50.40">
    <property type="match status" value="2"/>
</dbReference>
<sequence>MMDSEDEDTVEYTVECIEDKRIKNGKIEYFLKYEGYSRLENTWEPLENLNCPKLIAAFEKSLKNKKGTKKRRYCVPDDKAKIKRKTVKDESNKGKIGFDRGLEPLQILNVTKSSGELMFLMKWSGTDEAELVPAKKANIICPQIVIKFYQQRIIWCASEEEDVIEKSNSE</sequence>
<protein>
    <recommendedName>
        <fullName evidence="4">Chromo domain-containing protein</fullName>
    </recommendedName>
</protein>
<dbReference type="SUPFAM" id="SSF54160">
    <property type="entry name" value="Chromo domain-like"/>
    <property type="match status" value="2"/>
</dbReference>
<dbReference type="InterPro" id="IPR051219">
    <property type="entry name" value="Heterochromatin_chromo-domain"/>
</dbReference>
<reference evidence="5" key="2">
    <citation type="submission" date="2020-05" db="UniProtKB">
        <authorList>
            <consortium name="EnsemblMetazoa"/>
        </authorList>
    </citation>
    <scope>IDENTIFICATION</scope>
    <source>
        <strain evidence="5">IAEA</strain>
    </source>
</reference>
<dbReference type="Pfam" id="PF01393">
    <property type="entry name" value="Chromo_shadow"/>
    <property type="match status" value="1"/>
</dbReference>
<dbReference type="VEuPathDB" id="VectorBase:GPPI047299"/>
<dbReference type="PANTHER" id="PTHR22812">
    <property type="entry name" value="CHROMOBOX PROTEIN"/>
    <property type="match status" value="1"/>
</dbReference>
<dbReference type="GO" id="GO:0005694">
    <property type="term" value="C:chromosome"/>
    <property type="evidence" value="ECO:0007669"/>
    <property type="project" value="UniProtKB-ARBA"/>
</dbReference>
<dbReference type="SMART" id="SM00298">
    <property type="entry name" value="CHROMO"/>
    <property type="match status" value="2"/>
</dbReference>
<evidence type="ECO:0000313" key="5">
    <source>
        <dbReference type="EnsemblMetazoa" id="GPPI047299-PA"/>
    </source>
</evidence>
<dbReference type="Proteomes" id="UP000092460">
    <property type="component" value="Unassembled WGS sequence"/>
</dbReference>
<organism evidence="5 6">
    <name type="scientific">Glossina palpalis gambiensis</name>
    <dbReference type="NCBI Taxonomy" id="67801"/>
    <lineage>
        <taxon>Eukaryota</taxon>
        <taxon>Metazoa</taxon>
        <taxon>Ecdysozoa</taxon>
        <taxon>Arthropoda</taxon>
        <taxon>Hexapoda</taxon>
        <taxon>Insecta</taxon>
        <taxon>Pterygota</taxon>
        <taxon>Neoptera</taxon>
        <taxon>Endopterygota</taxon>
        <taxon>Diptera</taxon>
        <taxon>Brachycera</taxon>
        <taxon>Muscomorpha</taxon>
        <taxon>Hippoboscoidea</taxon>
        <taxon>Glossinidae</taxon>
        <taxon>Glossina</taxon>
    </lineage>
</organism>
<dbReference type="Pfam" id="PF00385">
    <property type="entry name" value="Chromo"/>
    <property type="match status" value="1"/>
</dbReference>
<dbReference type="EMBL" id="JXJN01024504">
    <property type="status" value="NOT_ANNOTATED_CDS"/>
    <property type="molecule type" value="Genomic_DNA"/>
</dbReference>
<evidence type="ECO:0000256" key="2">
    <source>
        <dbReference type="ARBA" id="ARBA00022737"/>
    </source>
</evidence>
<evidence type="ECO:0000259" key="4">
    <source>
        <dbReference type="PROSITE" id="PS50013"/>
    </source>
</evidence>
<comment type="subcellular location">
    <subcellularLocation>
        <location evidence="1">Nucleus</location>
    </subcellularLocation>
</comment>
<keyword evidence="2" id="KW-0677">Repeat</keyword>
<evidence type="ECO:0000313" key="6">
    <source>
        <dbReference type="Proteomes" id="UP000092460"/>
    </source>
</evidence>
<name>A0A1B0C2D6_9MUSC</name>
<feature type="domain" description="Chromo" evidence="4">
    <location>
        <begin position="12"/>
        <end position="70"/>
    </location>
</feature>
<dbReference type="InterPro" id="IPR023780">
    <property type="entry name" value="Chromo_domain"/>
</dbReference>
<keyword evidence="6" id="KW-1185">Reference proteome</keyword>